<dbReference type="GO" id="GO:0043248">
    <property type="term" value="P:proteasome assembly"/>
    <property type="evidence" value="ECO:0007669"/>
    <property type="project" value="InterPro"/>
</dbReference>
<dbReference type="SUPFAM" id="SSF48371">
    <property type="entry name" value="ARM repeat"/>
    <property type="match status" value="1"/>
</dbReference>
<dbReference type="InterPro" id="IPR011989">
    <property type="entry name" value="ARM-like"/>
</dbReference>
<dbReference type="Proteomes" id="UP001153636">
    <property type="component" value="Chromosome 2"/>
</dbReference>
<dbReference type="InterPro" id="IPR019538">
    <property type="entry name" value="PSMD5"/>
</dbReference>
<dbReference type="Pfam" id="PF10508">
    <property type="entry name" value="Proteasom_PSMB"/>
    <property type="match status" value="1"/>
</dbReference>
<dbReference type="EMBL" id="OV651814">
    <property type="protein sequence ID" value="CAH1106038.1"/>
    <property type="molecule type" value="Genomic_DNA"/>
</dbReference>
<evidence type="ECO:0000256" key="1">
    <source>
        <dbReference type="ARBA" id="ARBA00006823"/>
    </source>
</evidence>
<dbReference type="Gene3D" id="1.25.10.10">
    <property type="entry name" value="Leucine-rich Repeat Variant"/>
    <property type="match status" value="2"/>
</dbReference>
<evidence type="ECO:0000256" key="2">
    <source>
        <dbReference type="ARBA" id="ARBA00014933"/>
    </source>
</evidence>
<evidence type="ECO:0000313" key="3">
    <source>
        <dbReference type="EMBL" id="CAH1106038.1"/>
    </source>
</evidence>
<dbReference type="PANTHER" id="PTHR13554">
    <property type="entry name" value="26S PROTEASOME NON-ATPASE REGULATORY SUBUNIT 5-RELATED"/>
    <property type="match status" value="1"/>
</dbReference>
<dbReference type="OrthoDB" id="10250600at2759"/>
<keyword evidence="4" id="KW-1185">Reference proteome</keyword>
<dbReference type="GO" id="GO:0005829">
    <property type="term" value="C:cytosol"/>
    <property type="evidence" value="ECO:0007669"/>
    <property type="project" value="TreeGrafter"/>
</dbReference>
<accession>A0A9P0GAH8</accession>
<proteinExistence type="inferred from homology"/>
<reference evidence="3" key="1">
    <citation type="submission" date="2022-01" db="EMBL/GenBank/DDBJ databases">
        <authorList>
            <person name="King R."/>
        </authorList>
    </citation>
    <scope>NUCLEOTIDE SEQUENCE</scope>
</reference>
<dbReference type="AlphaFoldDB" id="A0A9P0GAH8"/>
<name>A0A9P0GAH8_9CUCU</name>
<sequence length="511" mass="57800">MQCQMSQQTLKMASREEWCADKLSKLLQEDLRISALNEIKEHFESIPASEASRFADGLDLPLVFDCLNDSNLEQVDLACEVLTLCMTNLNIGETTNRYVVPLERALNHPYSGVKIMALKEIQRDISEENCLSELCKRKSLLISVIKCIGDSDLSVAKKAIDITVVVGLSDIGLRTLIMDDISNEMREVMSTNEVSRLRVYEVVVNIAKEAEINLDQIKSTDILTHFLEELNNHDILLKMNVVELLTQLGLSRHGYNYLEQNGVINKLFSMIEDTDDSMTLQYCEPGILKFFGNIAHWKPLELMSKYPKIFDRLFSNLESGELTIVAISLDTLGIIGLTNQGKSALNATGNKMTYALKTIVKLLSSFPTDVKIRALNCLEHLLSVNEQQSNVIQITKKWFNVLCEHPMDVIIRYAKNPFSEIKIAGLGILLGMSYQQWGQEEIRNSPGLTEYLLDRNIETLKECKELKFDIIRALAASTVFDEATIKRFQDFIKEGPFHIEAVTEIAFEGNE</sequence>
<protein>
    <recommendedName>
        <fullName evidence="2">26S proteasome non-ATPase regulatory subunit 5</fullName>
    </recommendedName>
</protein>
<organism evidence="3 4">
    <name type="scientific">Psylliodes chrysocephalus</name>
    <dbReference type="NCBI Taxonomy" id="3402493"/>
    <lineage>
        <taxon>Eukaryota</taxon>
        <taxon>Metazoa</taxon>
        <taxon>Ecdysozoa</taxon>
        <taxon>Arthropoda</taxon>
        <taxon>Hexapoda</taxon>
        <taxon>Insecta</taxon>
        <taxon>Pterygota</taxon>
        <taxon>Neoptera</taxon>
        <taxon>Endopterygota</taxon>
        <taxon>Coleoptera</taxon>
        <taxon>Polyphaga</taxon>
        <taxon>Cucujiformia</taxon>
        <taxon>Chrysomeloidea</taxon>
        <taxon>Chrysomelidae</taxon>
        <taxon>Galerucinae</taxon>
        <taxon>Alticini</taxon>
        <taxon>Psylliodes</taxon>
    </lineage>
</organism>
<dbReference type="PANTHER" id="PTHR13554:SF10">
    <property type="entry name" value="26S PROTEASOME NON-ATPASE REGULATORY SUBUNIT 5"/>
    <property type="match status" value="1"/>
</dbReference>
<evidence type="ECO:0000313" key="4">
    <source>
        <dbReference type="Proteomes" id="UP001153636"/>
    </source>
</evidence>
<dbReference type="InterPro" id="IPR016024">
    <property type="entry name" value="ARM-type_fold"/>
</dbReference>
<comment type="similarity">
    <text evidence="1">Belongs to the proteasome subunit S5B/HSM3 family.</text>
</comment>
<gene>
    <name evidence="3" type="ORF">PSYICH_LOCUS7374</name>
</gene>